<comment type="caution">
    <text evidence="3">The sequence shown here is derived from an EMBL/GenBank/DDBJ whole genome shotgun (WGS) entry which is preliminary data.</text>
</comment>
<sequence>MKLQSLILLLTFTLFTNLNAQTTCERTFAKTGYDFKDYSITAAGDGSEDLLLAGTLHDKITDEYQAHVIRIDDADASIIFEQTYQIGSGTWAMSIAPFLTGGTAGYVVTGYAEMGGVRRTVIFTIDGTGNLQLSRVLEQGNDPNTNGMGLHIKATPNAAGQGFVLVGMIHEDPGLFSFQNAEKEGFCVKLDQSLSVTWEQYFEVPLGSIYPRDYDAASHVTLTDQGYFITGGKNMLTPIGQQRQGILALMLGPNGNELWDASYYTGNAIDNGASAYYDQAAQQVYVLTNISVSHHLGVSVFDAATGALDNTASFESFSTNFDLDKYGHTMIKAPFTDKLLIKGRGRDGQWVDDEGRGQPTFLVDYDLSTQTFGVHYAETNLSQSLNGVSTAAPFFPGALRTFYYPQSLVNINAQHSAMVSYTGAQGQDVGLIVRQFAHLNAETYEFCGPRDTLVLDTIMEAFGFTGDPFTYDSPASAEMMPPMTVVSEGTGLDTLCFSGEQEFSCEGNLVQNGDFETGTPTTGDEDITNAANWGGIWSNAGAGASSADFYSDLTGVPASLTAPLPLSQGQFAGFWSRIQGGDVYREGVLNELSTTILPNTGVYELEFKVACLFSPNTPASLSVFLANGSINGGAAVSSGTVPLNAALFADSWEVVVEPILSGCDNNFTTYTYIIDSSDPAFPASGANALFFTRTDGVQPGAYLALDDVCLHSLCCRDEMAFENAVQNGFTYTTNGHVATLDNPLLTHCSEVLIDWGDGQTEQVNASDLGVTHTYAASGAYIVHITVLEYGADGAICFEDDICMGLTNTSELDLRTGLKLFPNPAAGQVYLEWNAPGHFVQGRLVNTNAQAVRTFSLQGQRATVNLNGLSPGMYLVQLMTAEGRQVVRKLVKE</sequence>
<dbReference type="InterPro" id="IPR035986">
    <property type="entry name" value="PKD_dom_sf"/>
</dbReference>
<dbReference type="NCBIfam" id="TIGR04183">
    <property type="entry name" value="Por_Secre_tail"/>
    <property type="match status" value="1"/>
</dbReference>
<feature type="signal peptide" evidence="1">
    <location>
        <begin position="1"/>
        <end position="20"/>
    </location>
</feature>
<dbReference type="AlphaFoldDB" id="A0A098S5E4"/>
<accession>A0A098S5E4</accession>
<evidence type="ECO:0000313" key="3">
    <source>
        <dbReference type="EMBL" id="KGE87281.1"/>
    </source>
</evidence>
<keyword evidence="4" id="KW-1185">Reference proteome</keyword>
<dbReference type="PANTHER" id="PTHR42754">
    <property type="entry name" value="ENDOGLUCANASE"/>
    <property type="match status" value="1"/>
</dbReference>
<dbReference type="Proteomes" id="UP000029736">
    <property type="component" value="Unassembled WGS sequence"/>
</dbReference>
<dbReference type="PROSITE" id="PS50093">
    <property type="entry name" value="PKD"/>
    <property type="match status" value="1"/>
</dbReference>
<protein>
    <recommendedName>
        <fullName evidence="2">PKD domain-containing protein</fullName>
    </recommendedName>
</protein>
<name>A0A098S5E4_9BACT</name>
<dbReference type="PANTHER" id="PTHR42754:SF1">
    <property type="entry name" value="LIPOPROTEIN"/>
    <property type="match status" value="1"/>
</dbReference>
<feature type="domain" description="PKD" evidence="2">
    <location>
        <begin position="754"/>
        <end position="786"/>
    </location>
</feature>
<dbReference type="EMBL" id="JPOS01000038">
    <property type="protein sequence ID" value="KGE87281.1"/>
    <property type="molecule type" value="Genomic_DNA"/>
</dbReference>
<dbReference type="RefSeq" id="WP_044222891.1">
    <property type="nucleotide sequence ID" value="NZ_JBKAGJ010000030.1"/>
</dbReference>
<dbReference type="Pfam" id="PF18962">
    <property type="entry name" value="Por_Secre_tail"/>
    <property type="match status" value="1"/>
</dbReference>
<organism evidence="3 4">
    <name type="scientific">Phaeodactylibacter xiamenensis</name>
    <dbReference type="NCBI Taxonomy" id="1524460"/>
    <lineage>
        <taxon>Bacteria</taxon>
        <taxon>Pseudomonadati</taxon>
        <taxon>Bacteroidota</taxon>
        <taxon>Saprospiria</taxon>
        <taxon>Saprospirales</taxon>
        <taxon>Haliscomenobacteraceae</taxon>
        <taxon>Phaeodactylibacter</taxon>
    </lineage>
</organism>
<dbReference type="Gene3D" id="2.60.40.10">
    <property type="entry name" value="Immunoglobulins"/>
    <property type="match status" value="1"/>
</dbReference>
<proteinExistence type="predicted"/>
<evidence type="ECO:0000313" key="4">
    <source>
        <dbReference type="Proteomes" id="UP000029736"/>
    </source>
</evidence>
<dbReference type="InterPro" id="IPR013783">
    <property type="entry name" value="Ig-like_fold"/>
</dbReference>
<evidence type="ECO:0000256" key="1">
    <source>
        <dbReference type="SAM" id="SignalP"/>
    </source>
</evidence>
<dbReference type="OrthoDB" id="9813840at2"/>
<gene>
    <name evidence="3" type="ORF">IX84_16720</name>
</gene>
<dbReference type="InterPro" id="IPR000601">
    <property type="entry name" value="PKD_dom"/>
</dbReference>
<keyword evidence="1" id="KW-0732">Signal</keyword>
<reference evidence="3 4" key="1">
    <citation type="journal article" date="2014" name="Int. J. Syst. Evol. Microbiol.">
        <title>Phaeodactylibacter xiamenensis gen. nov., sp. nov., a member of the family Saprospiraceae isolated from the marine alga Phaeodactylum tricornutum.</title>
        <authorList>
            <person name="Chen Z.Jr."/>
            <person name="Lei X."/>
            <person name="Lai Q."/>
            <person name="Li Y."/>
            <person name="Zhang B."/>
            <person name="Zhang J."/>
            <person name="Zhang H."/>
            <person name="Yang L."/>
            <person name="Zheng W."/>
            <person name="Tian Y."/>
            <person name="Yu Z."/>
            <person name="Xu H.Jr."/>
            <person name="Zheng T."/>
        </authorList>
    </citation>
    <scope>NUCLEOTIDE SEQUENCE [LARGE SCALE GENOMIC DNA]</scope>
    <source>
        <strain evidence="3 4">KD52</strain>
    </source>
</reference>
<feature type="chain" id="PRO_5001939824" description="PKD domain-containing protein" evidence="1">
    <location>
        <begin position="21"/>
        <end position="892"/>
    </location>
</feature>
<dbReference type="InterPro" id="IPR026444">
    <property type="entry name" value="Secre_tail"/>
</dbReference>
<evidence type="ECO:0000259" key="2">
    <source>
        <dbReference type="PROSITE" id="PS50093"/>
    </source>
</evidence>
<dbReference type="SUPFAM" id="SSF49299">
    <property type="entry name" value="PKD domain"/>
    <property type="match status" value="1"/>
</dbReference>